<comment type="caution">
    <text evidence="1">The sequence shown here is derived from an EMBL/GenBank/DDBJ whole genome shotgun (WGS) entry which is preliminary data.</text>
</comment>
<reference evidence="1 2" key="1">
    <citation type="submission" date="2017-02" db="EMBL/GenBank/DDBJ databases">
        <title>Pseudoalteromonas ulvae TC14 Genome.</title>
        <authorList>
            <person name="Molmeret M."/>
        </authorList>
    </citation>
    <scope>NUCLEOTIDE SEQUENCE [LARGE SCALE GENOMIC DNA]</scope>
    <source>
        <strain evidence="1">TC14</strain>
    </source>
</reference>
<keyword evidence="2" id="KW-1185">Reference proteome</keyword>
<dbReference type="AlphaFoldDB" id="A0A244CVK1"/>
<evidence type="ECO:0000313" key="2">
    <source>
        <dbReference type="Proteomes" id="UP000194841"/>
    </source>
</evidence>
<gene>
    <name evidence="1" type="ORF">B1199_03140</name>
</gene>
<sequence>MWFVITIKSPVKFYNPDGNPIDVDGVEWTNEIVNEKNDVAIRIASNEAFIKDHQQAMDILSKTQIKGFKTKIEARDFGKTLPNGKWKYLKIISKG</sequence>
<dbReference type="EMBL" id="MWPV01000001">
    <property type="protein sequence ID" value="OUL59279.1"/>
    <property type="molecule type" value="Genomic_DNA"/>
</dbReference>
<dbReference type="OrthoDB" id="6402671at2"/>
<protein>
    <submittedName>
        <fullName evidence="1">Uncharacterized protein</fullName>
    </submittedName>
</protein>
<evidence type="ECO:0000313" key="1">
    <source>
        <dbReference type="EMBL" id="OUL59279.1"/>
    </source>
</evidence>
<name>A0A244CVK1_PSEDV</name>
<proteinExistence type="predicted"/>
<dbReference type="Proteomes" id="UP000194841">
    <property type="component" value="Unassembled WGS sequence"/>
</dbReference>
<organism evidence="1 2">
    <name type="scientific">Pseudoalteromonas ulvae</name>
    <dbReference type="NCBI Taxonomy" id="107327"/>
    <lineage>
        <taxon>Bacteria</taxon>
        <taxon>Pseudomonadati</taxon>
        <taxon>Pseudomonadota</taxon>
        <taxon>Gammaproteobacteria</taxon>
        <taxon>Alteromonadales</taxon>
        <taxon>Pseudoalteromonadaceae</taxon>
        <taxon>Pseudoalteromonas</taxon>
    </lineage>
</organism>
<dbReference type="RefSeq" id="WP_086742672.1">
    <property type="nucleotide sequence ID" value="NZ_MWPV01000001.1"/>
</dbReference>
<accession>A0A244CVK1</accession>